<dbReference type="Proteomes" id="UP000324748">
    <property type="component" value="Unassembled WGS sequence"/>
</dbReference>
<dbReference type="EMBL" id="VDEP01000112">
    <property type="protein sequence ID" value="KAA1130163.1"/>
    <property type="molecule type" value="Genomic_DNA"/>
</dbReference>
<evidence type="ECO:0000313" key="4">
    <source>
        <dbReference type="Proteomes" id="UP000324748"/>
    </source>
</evidence>
<gene>
    <name evidence="2" type="ORF">PGT21_035614</name>
    <name evidence="3" type="ORF">PGTUg99_011111</name>
</gene>
<keyword evidence="4" id="KW-1185">Reference proteome</keyword>
<evidence type="ECO:0000256" key="1">
    <source>
        <dbReference type="SAM" id="MobiDB-lite"/>
    </source>
</evidence>
<accession>A0A5B0RZB7</accession>
<dbReference type="Proteomes" id="UP000325313">
    <property type="component" value="Unassembled WGS sequence"/>
</dbReference>
<proteinExistence type="predicted"/>
<evidence type="ECO:0000313" key="3">
    <source>
        <dbReference type="EMBL" id="KAA1130163.1"/>
    </source>
</evidence>
<comment type="caution">
    <text evidence="3">The sequence shown here is derived from an EMBL/GenBank/DDBJ whole genome shotgun (WGS) entry which is preliminary data.</text>
</comment>
<reference evidence="4 5" key="1">
    <citation type="submission" date="2019-05" db="EMBL/GenBank/DDBJ databases">
        <title>Emergence of the Ug99 lineage of the wheat stem rust pathogen through somatic hybridization.</title>
        <authorList>
            <person name="Li F."/>
            <person name="Upadhyaya N.M."/>
            <person name="Sperschneider J."/>
            <person name="Matny O."/>
            <person name="Nguyen-Phuc H."/>
            <person name="Mago R."/>
            <person name="Raley C."/>
            <person name="Miller M.E."/>
            <person name="Silverstein K.A.T."/>
            <person name="Henningsen E."/>
            <person name="Hirsch C.D."/>
            <person name="Visser B."/>
            <person name="Pretorius Z.A."/>
            <person name="Steffenson B.J."/>
            <person name="Schwessinger B."/>
            <person name="Dodds P.N."/>
            <person name="Figueroa M."/>
        </authorList>
    </citation>
    <scope>NUCLEOTIDE SEQUENCE [LARGE SCALE GENOMIC DNA]</scope>
    <source>
        <strain evidence="2">21-0</strain>
        <strain evidence="3 5">Ug99</strain>
    </source>
</reference>
<organism evidence="3 5">
    <name type="scientific">Puccinia graminis f. sp. tritici</name>
    <dbReference type="NCBI Taxonomy" id="56615"/>
    <lineage>
        <taxon>Eukaryota</taxon>
        <taxon>Fungi</taxon>
        <taxon>Dikarya</taxon>
        <taxon>Basidiomycota</taxon>
        <taxon>Pucciniomycotina</taxon>
        <taxon>Pucciniomycetes</taxon>
        <taxon>Pucciniales</taxon>
        <taxon>Pucciniaceae</taxon>
        <taxon>Puccinia</taxon>
    </lineage>
</organism>
<name>A0A5B0RZB7_PUCGR</name>
<evidence type="ECO:0000313" key="2">
    <source>
        <dbReference type="EMBL" id="KAA1081436.1"/>
    </source>
</evidence>
<evidence type="ECO:0000313" key="5">
    <source>
        <dbReference type="Proteomes" id="UP000325313"/>
    </source>
</evidence>
<feature type="region of interest" description="Disordered" evidence="1">
    <location>
        <begin position="1"/>
        <end position="26"/>
    </location>
</feature>
<sequence length="55" mass="5869">MGVIGVPTSAAKQVRPTSRRGSQRPCEASLRALTREALLGSSQFAPLLLGSRLIY</sequence>
<dbReference type="AlphaFoldDB" id="A0A5B0RZB7"/>
<protein>
    <submittedName>
        <fullName evidence="3">Uncharacterized protein</fullName>
    </submittedName>
</protein>
<dbReference type="EMBL" id="VSWC01000131">
    <property type="protein sequence ID" value="KAA1081436.1"/>
    <property type="molecule type" value="Genomic_DNA"/>
</dbReference>